<evidence type="ECO:0000313" key="2">
    <source>
        <dbReference type="EMBL" id="TQD43587.1"/>
    </source>
</evidence>
<name>A0A508A2P9_9GAMM</name>
<comment type="caution">
    <text evidence="2">The sequence shown here is derived from an EMBL/GenBank/DDBJ whole genome shotgun (WGS) entry which is preliminary data.</text>
</comment>
<sequence length="142" mass="14984">MTCPLPILALLLLAPLAHADAPLPPGSFAEAFGSYGPGGDCSTGPRIVVAPDGLEITVDGHTDRVSRPDVSWTYFGPAYEGIARAVFPYTGGERPVVFLFNEGEVPQTLRVDGFDRGWKGGPPLSPRRQALVDGSPYAACES</sequence>
<dbReference type="Proteomes" id="UP000318212">
    <property type="component" value="Unassembled WGS sequence"/>
</dbReference>
<accession>A0A508A2P9</accession>
<feature type="chain" id="PRO_5021509119" evidence="1">
    <location>
        <begin position="20"/>
        <end position="142"/>
    </location>
</feature>
<dbReference type="OrthoDB" id="5986634at2"/>
<dbReference type="AlphaFoldDB" id="A0A508A2P9"/>
<gene>
    <name evidence="2" type="ORF">FKV25_10160</name>
</gene>
<evidence type="ECO:0000256" key="1">
    <source>
        <dbReference type="SAM" id="SignalP"/>
    </source>
</evidence>
<feature type="signal peptide" evidence="1">
    <location>
        <begin position="1"/>
        <end position="19"/>
    </location>
</feature>
<dbReference type="RefSeq" id="WP_141518691.1">
    <property type="nucleotide sequence ID" value="NZ_VICE01000095.1"/>
</dbReference>
<keyword evidence="1" id="KW-0732">Signal</keyword>
<dbReference type="EMBL" id="VICE01000095">
    <property type="protein sequence ID" value="TQD43587.1"/>
    <property type="molecule type" value="Genomic_DNA"/>
</dbReference>
<keyword evidence="3" id="KW-1185">Reference proteome</keyword>
<proteinExistence type="predicted"/>
<reference evidence="2 3" key="1">
    <citation type="submission" date="2019-06" db="EMBL/GenBank/DDBJ databases">
        <title>Lysobacter alkalisoli sp. nov. isolated from saline soil.</title>
        <authorList>
            <person name="Sun J.-Q."/>
            <person name="Xu L."/>
        </authorList>
    </citation>
    <scope>NUCLEOTIDE SEQUENCE [LARGE SCALE GENOMIC DNA]</scope>
    <source>
        <strain evidence="2 3">JCM 31130</strain>
    </source>
</reference>
<evidence type="ECO:0000313" key="3">
    <source>
        <dbReference type="Proteomes" id="UP000318212"/>
    </source>
</evidence>
<organism evidence="2 3">
    <name type="scientific">Marilutibacter aestuarii</name>
    <dbReference type="NCBI Taxonomy" id="1706195"/>
    <lineage>
        <taxon>Bacteria</taxon>
        <taxon>Pseudomonadati</taxon>
        <taxon>Pseudomonadota</taxon>
        <taxon>Gammaproteobacteria</taxon>
        <taxon>Lysobacterales</taxon>
        <taxon>Lysobacteraceae</taxon>
        <taxon>Marilutibacter</taxon>
    </lineage>
</organism>
<protein>
    <submittedName>
        <fullName evidence="2">Uncharacterized protein</fullName>
    </submittedName>
</protein>